<keyword evidence="6 9" id="KW-0472">Membrane</keyword>
<comment type="similarity">
    <text evidence="2 8">Belongs to the major facilitator superfamily. Sugar transporter (TC 2.A.1.1) family.</text>
</comment>
<reference evidence="11" key="1">
    <citation type="submission" date="2022-07" db="EMBL/GenBank/DDBJ databases">
        <title>Genome Sequence of Leucocoprinus birnbaumii.</title>
        <authorList>
            <person name="Buettner E."/>
        </authorList>
    </citation>
    <scope>NUCLEOTIDE SEQUENCE</scope>
    <source>
        <strain evidence="11">VT141</strain>
    </source>
</reference>
<comment type="subcellular location">
    <subcellularLocation>
        <location evidence="1">Membrane</location>
        <topology evidence="1">Multi-pass membrane protein</topology>
    </subcellularLocation>
</comment>
<dbReference type="AlphaFoldDB" id="A0AAD5VHP4"/>
<dbReference type="PROSITE" id="PS50850">
    <property type="entry name" value="MFS"/>
    <property type="match status" value="1"/>
</dbReference>
<comment type="caution">
    <text evidence="11">The sequence shown here is derived from an EMBL/GenBank/DDBJ whole genome shotgun (WGS) entry which is preliminary data.</text>
</comment>
<dbReference type="NCBIfam" id="TIGR00879">
    <property type="entry name" value="SP"/>
    <property type="match status" value="1"/>
</dbReference>
<dbReference type="Pfam" id="PF00083">
    <property type="entry name" value="Sugar_tr"/>
    <property type="match status" value="1"/>
</dbReference>
<dbReference type="InterPro" id="IPR050360">
    <property type="entry name" value="MFS_Sugar_Transporters"/>
</dbReference>
<feature type="domain" description="Major facilitator superfamily (MFS) profile" evidence="10">
    <location>
        <begin position="12"/>
        <end position="488"/>
    </location>
</feature>
<feature type="transmembrane region" description="Helical" evidence="9">
    <location>
        <begin position="398"/>
        <end position="422"/>
    </location>
</feature>
<keyword evidence="5 9" id="KW-1133">Transmembrane helix</keyword>
<evidence type="ECO:0000256" key="9">
    <source>
        <dbReference type="SAM" id="Phobius"/>
    </source>
</evidence>
<dbReference type="InterPro" id="IPR003663">
    <property type="entry name" value="Sugar/inositol_transpt"/>
</dbReference>
<evidence type="ECO:0000256" key="6">
    <source>
        <dbReference type="ARBA" id="ARBA00023136"/>
    </source>
</evidence>
<name>A0AAD5VHP4_9AGAR</name>
<protein>
    <recommendedName>
        <fullName evidence="10">Major facilitator superfamily (MFS) profile domain-containing protein</fullName>
    </recommendedName>
</protein>
<evidence type="ECO:0000259" key="10">
    <source>
        <dbReference type="PROSITE" id="PS50850"/>
    </source>
</evidence>
<dbReference type="InterPro" id="IPR005828">
    <property type="entry name" value="MFS_sugar_transport-like"/>
</dbReference>
<dbReference type="PANTHER" id="PTHR48022">
    <property type="entry name" value="PLASTIDIC GLUCOSE TRANSPORTER 4"/>
    <property type="match status" value="1"/>
</dbReference>
<evidence type="ECO:0000256" key="4">
    <source>
        <dbReference type="ARBA" id="ARBA00022692"/>
    </source>
</evidence>
<dbReference type="PRINTS" id="PR00171">
    <property type="entry name" value="SUGRTRNSPORT"/>
</dbReference>
<dbReference type="SUPFAM" id="SSF103473">
    <property type="entry name" value="MFS general substrate transporter"/>
    <property type="match status" value="1"/>
</dbReference>
<keyword evidence="12" id="KW-1185">Reference proteome</keyword>
<evidence type="ECO:0000313" key="12">
    <source>
        <dbReference type="Proteomes" id="UP001213000"/>
    </source>
</evidence>
<keyword evidence="4 9" id="KW-0812">Transmembrane</keyword>
<evidence type="ECO:0000256" key="1">
    <source>
        <dbReference type="ARBA" id="ARBA00004141"/>
    </source>
</evidence>
<dbReference type="EMBL" id="JANIEX010001220">
    <property type="protein sequence ID" value="KAJ3560187.1"/>
    <property type="molecule type" value="Genomic_DNA"/>
</dbReference>
<keyword evidence="3 8" id="KW-0813">Transport</keyword>
<evidence type="ECO:0000313" key="11">
    <source>
        <dbReference type="EMBL" id="KAJ3560187.1"/>
    </source>
</evidence>
<feature type="transmembrane region" description="Helical" evidence="9">
    <location>
        <begin position="7"/>
        <end position="34"/>
    </location>
</feature>
<feature type="transmembrane region" description="Helical" evidence="9">
    <location>
        <begin position="167"/>
        <end position="184"/>
    </location>
</feature>
<dbReference type="GO" id="GO:0005351">
    <property type="term" value="F:carbohydrate:proton symporter activity"/>
    <property type="evidence" value="ECO:0007669"/>
    <property type="project" value="TreeGrafter"/>
</dbReference>
<accession>A0AAD5VHP4</accession>
<feature type="transmembrane region" description="Helical" evidence="9">
    <location>
        <begin position="308"/>
        <end position="329"/>
    </location>
</feature>
<comment type="catalytic activity">
    <reaction evidence="7">
        <text>myo-inositol(out) + H(+)(out) = myo-inositol(in) + H(+)(in)</text>
        <dbReference type="Rhea" id="RHEA:60364"/>
        <dbReference type="ChEBI" id="CHEBI:15378"/>
        <dbReference type="ChEBI" id="CHEBI:17268"/>
    </reaction>
</comment>
<dbReference type="InterPro" id="IPR036259">
    <property type="entry name" value="MFS_trans_sf"/>
</dbReference>
<feature type="transmembrane region" description="Helical" evidence="9">
    <location>
        <begin position="196"/>
        <end position="215"/>
    </location>
</feature>
<proteinExistence type="inferred from homology"/>
<sequence length="554" mass="60908">MALPPKVYTWLCGLFASLGSIIFGYDLGVIAGVLPAPDFMHVMGPRYQDPNLQGLITSIFVLGCFFGMFIVAYFADRFGRRKTIQVGAAIYMYAEFSPVLIFPRLSQADRRSVGGALQTGAQNMDMMLAGRFFAGYGVGIVSDLAPLYQAEIAHPSIRGRLTTLQQFMLGIGAFCASWITYGTSAGLKGSQGEWRIPLGIQIVPAIPLICFILLLPESPRWLMEKGKEDEARATLARLHARGDIHDQLVVAQIEDMKADIARAKDIGESTWGELFTIPSNFRRLCLGAIQYYSTTIFTTMGFSSTRILLFQSINSVIALIGEACCVLWIDHTGRRRPLIIGNIASGLSFVVGSILMARWPGSVNNNAMYCGVIRLIIFSSVSPHSTRDYLGPLTSSDLITLVTTWVFNFFFSACIGPLSWAYPAEIFSTRTRAKSTAITSSSSWISNFFIAQVTPRAFLGIGWKYYLVFAICGHTNALVIWAFYPETTGRRLEEMDALFEDAPIFVANTEYAKMKDRHAAERELLEGSFVPGGLTGAPVRTDVEGGLDEKASST</sequence>
<dbReference type="PANTHER" id="PTHR48022:SF37">
    <property type="entry name" value="MAJOR FACILITATOR SUPERFAMILY (MFS) PROFILE DOMAIN-CONTAINING PROTEIN-RELATED"/>
    <property type="match status" value="1"/>
</dbReference>
<evidence type="ECO:0000256" key="2">
    <source>
        <dbReference type="ARBA" id="ARBA00010992"/>
    </source>
</evidence>
<dbReference type="Proteomes" id="UP001213000">
    <property type="component" value="Unassembled WGS sequence"/>
</dbReference>
<feature type="transmembrane region" description="Helical" evidence="9">
    <location>
        <begin position="465"/>
        <end position="484"/>
    </location>
</feature>
<feature type="transmembrane region" description="Helical" evidence="9">
    <location>
        <begin position="338"/>
        <end position="360"/>
    </location>
</feature>
<dbReference type="InterPro" id="IPR020846">
    <property type="entry name" value="MFS_dom"/>
</dbReference>
<dbReference type="PROSITE" id="PS00216">
    <property type="entry name" value="SUGAR_TRANSPORT_1"/>
    <property type="match status" value="1"/>
</dbReference>
<evidence type="ECO:0000256" key="3">
    <source>
        <dbReference type="ARBA" id="ARBA00022448"/>
    </source>
</evidence>
<organism evidence="11 12">
    <name type="scientific">Leucocoprinus birnbaumii</name>
    <dbReference type="NCBI Taxonomy" id="56174"/>
    <lineage>
        <taxon>Eukaryota</taxon>
        <taxon>Fungi</taxon>
        <taxon>Dikarya</taxon>
        <taxon>Basidiomycota</taxon>
        <taxon>Agaricomycotina</taxon>
        <taxon>Agaricomycetes</taxon>
        <taxon>Agaricomycetidae</taxon>
        <taxon>Agaricales</taxon>
        <taxon>Agaricineae</taxon>
        <taxon>Agaricaceae</taxon>
        <taxon>Leucocoprinus</taxon>
    </lineage>
</organism>
<dbReference type="Gene3D" id="1.20.1250.20">
    <property type="entry name" value="MFS general substrate transporter like domains"/>
    <property type="match status" value="1"/>
</dbReference>
<evidence type="ECO:0000256" key="5">
    <source>
        <dbReference type="ARBA" id="ARBA00022989"/>
    </source>
</evidence>
<dbReference type="InterPro" id="IPR005829">
    <property type="entry name" value="Sugar_transporter_CS"/>
</dbReference>
<evidence type="ECO:0000256" key="7">
    <source>
        <dbReference type="ARBA" id="ARBA00049119"/>
    </source>
</evidence>
<gene>
    <name evidence="11" type="ORF">NP233_g11004</name>
</gene>
<dbReference type="GO" id="GO:0016020">
    <property type="term" value="C:membrane"/>
    <property type="evidence" value="ECO:0007669"/>
    <property type="project" value="UniProtKB-SubCell"/>
</dbReference>
<evidence type="ECO:0000256" key="8">
    <source>
        <dbReference type="RuleBase" id="RU003346"/>
    </source>
</evidence>
<feature type="transmembrane region" description="Helical" evidence="9">
    <location>
        <begin position="54"/>
        <end position="75"/>
    </location>
</feature>